<proteinExistence type="predicted"/>
<feature type="region of interest" description="Disordered" evidence="1">
    <location>
        <begin position="201"/>
        <end position="250"/>
    </location>
</feature>
<feature type="compositionally biased region" description="Polar residues" evidence="1">
    <location>
        <begin position="142"/>
        <end position="176"/>
    </location>
</feature>
<evidence type="ECO:0000256" key="1">
    <source>
        <dbReference type="SAM" id="MobiDB-lite"/>
    </source>
</evidence>
<sequence length="304" mass="32949">MPNLAQKLASALQPSSRPRTPPPTGDFHFTARPAVSTAKRPEIPASESFAARPEVERKPSFVPEPEASSKTCSSCELFGIFEALAAGKRDMSDFGGDLDSDEDEDDDSHVDLPGGFASEPESSMKTPEAQASDLSREREDSSNTIRRLSSSTPLQQWLDQTIGNTMQQRDTLSSRFTGKRAIHDQTDGVALSLSNISPYGEQVVGRKIRPQLPHVSSKPGTEYADSESELSESIPSTPSTGITTPPDTERHSAILVEGEEPSDERKLAAIVEEFGEIANLMERVDGDGSEPERMLAESKGSLFK</sequence>
<evidence type="ECO:0000313" key="2">
    <source>
        <dbReference type="EMBL" id="RSH95565.1"/>
    </source>
</evidence>
<feature type="region of interest" description="Disordered" evidence="1">
    <location>
        <begin position="1"/>
        <end position="72"/>
    </location>
</feature>
<feature type="compositionally biased region" description="Acidic residues" evidence="1">
    <location>
        <begin position="96"/>
        <end position="108"/>
    </location>
</feature>
<feature type="compositionally biased region" description="Low complexity" evidence="1">
    <location>
        <begin position="231"/>
        <end position="246"/>
    </location>
</feature>
<dbReference type="EMBL" id="RSCD01000001">
    <property type="protein sequence ID" value="RSH95565.1"/>
    <property type="molecule type" value="Genomic_DNA"/>
</dbReference>
<dbReference type="AlphaFoldDB" id="A0A427YWZ4"/>
<evidence type="ECO:0000313" key="3">
    <source>
        <dbReference type="Proteomes" id="UP000279259"/>
    </source>
</evidence>
<protein>
    <submittedName>
        <fullName evidence="2">Uncharacterized protein</fullName>
    </submittedName>
</protein>
<feature type="compositionally biased region" description="Basic and acidic residues" evidence="1">
    <location>
        <begin position="282"/>
        <end position="296"/>
    </location>
</feature>
<dbReference type="Proteomes" id="UP000279259">
    <property type="component" value="Unassembled WGS sequence"/>
</dbReference>
<comment type="caution">
    <text evidence="2">The sequence shown here is derived from an EMBL/GenBank/DDBJ whole genome shotgun (WGS) entry which is preliminary data.</text>
</comment>
<feature type="region of interest" description="Disordered" evidence="1">
    <location>
        <begin position="90"/>
        <end position="189"/>
    </location>
</feature>
<organism evidence="2 3">
    <name type="scientific">Saitozyma podzolica</name>
    <dbReference type="NCBI Taxonomy" id="1890683"/>
    <lineage>
        <taxon>Eukaryota</taxon>
        <taxon>Fungi</taxon>
        <taxon>Dikarya</taxon>
        <taxon>Basidiomycota</taxon>
        <taxon>Agaricomycotina</taxon>
        <taxon>Tremellomycetes</taxon>
        <taxon>Tremellales</taxon>
        <taxon>Trimorphomycetaceae</taxon>
        <taxon>Saitozyma</taxon>
    </lineage>
</organism>
<keyword evidence="3" id="KW-1185">Reference proteome</keyword>
<gene>
    <name evidence="2" type="ORF">EHS25_000657</name>
</gene>
<accession>A0A427YWZ4</accession>
<name>A0A427YWZ4_9TREE</name>
<dbReference type="STRING" id="1890683.A0A427YWZ4"/>
<feature type="region of interest" description="Disordered" evidence="1">
    <location>
        <begin position="282"/>
        <end position="304"/>
    </location>
</feature>
<reference evidence="2 3" key="1">
    <citation type="submission" date="2018-11" db="EMBL/GenBank/DDBJ databases">
        <title>Genome sequence of Saitozyma podzolica DSM 27192.</title>
        <authorList>
            <person name="Aliyu H."/>
            <person name="Gorte O."/>
            <person name="Ochsenreither K."/>
        </authorList>
    </citation>
    <scope>NUCLEOTIDE SEQUENCE [LARGE SCALE GENOMIC DNA]</scope>
    <source>
        <strain evidence="2 3">DSM 27192</strain>
    </source>
</reference>